<evidence type="ECO:0000313" key="2">
    <source>
        <dbReference type="EMBL" id="MDH2391924.1"/>
    </source>
</evidence>
<gene>
    <name evidence="2" type="ORF">QCN29_24720</name>
</gene>
<dbReference type="Proteomes" id="UP001223144">
    <property type="component" value="Unassembled WGS sequence"/>
</dbReference>
<accession>A0ABT6HVQ9</accession>
<keyword evidence="3" id="KW-1185">Reference proteome</keyword>
<name>A0ABT6HVQ9_9ACTN</name>
<reference evidence="2 3" key="1">
    <citation type="submission" date="2023-04" db="EMBL/GenBank/DDBJ databases">
        <title>Streptomyces chengmaiensis sp. nov. isolated from the stem of mangrove plant in Hainan.</title>
        <authorList>
            <person name="Huang X."/>
            <person name="Zhou S."/>
            <person name="Chu X."/>
            <person name="Xie Y."/>
            <person name="Lin Y."/>
        </authorList>
    </citation>
    <scope>NUCLEOTIDE SEQUENCE [LARGE SCALE GENOMIC DNA]</scope>
    <source>
        <strain evidence="2 3">HNM0663</strain>
    </source>
</reference>
<evidence type="ECO:0000256" key="1">
    <source>
        <dbReference type="SAM" id="MobiDB-lite"/>
    </source>
</evidence>
<feature type="compositionally biased region" description="Polar residues" evidence="1">
    <location>
        <begin position="127"/>
        <end position="136"/>
    </location>
</feature>
<organism evidence="2 3">
    <name type="scientific">Streptomyces chengmaiensis</name>
    <dbReference type="NCBI Taxonomy" id="3040919"/>
    <lineage>
        <taxon>Bacteria</taxon>
        <taxon>Bacillati</taxon>
        <taxon>Actinomycetota</taxon>
        <taxon>Actinomycetes</taxon>
        <taxon>Kitasatosporales</taxon>
        <taxon>Streptomycetaceae</taxon>
        <taxon>Streptomyces</taxon>
    </lineage>
</organism>
<dbReference type="EMBL" id="JARWBG010000033">
    <property type="protein sequence ID" value="MDH2391924.1"/>
    <property type="molecule type" value="Genomic_DNA"/>
</dbReference>
<protein>
    <submittedName>
        <fullName evidence="2">Uncharacterized protein</fullName>
    </submittedName>
</protein>
<dbReference type="RefSeq" id="WP_279930882.1">
    <property type="nucleotide sequence ID" value="NZ_JARWBG010000033.1"/>
</dbReference>
<sequence>MLPEALTALAAAGGAAVVQAAGSDAWEGLRDRLARWFGRGDAERERGELERLEGSAADLAAAGSGTAEQVRARQEAVWQTRIETLLEGLGDEEQRTEAAAELRQLLEEAAPAAAGGVGLVSGNTFTGPTAFQAGNHNKQDVRFGPQS</sequence>
<comment type="caution">
    <text evidence="2">The sequence shown here is derived from an EMBL/GenBank/DDBJ whole genome shotgun (WGS) entry which is preliminary data.</text>
</comment>
<evidence type="ECO:0000313" key="3">
    <source>
        <dbReference type="Proteomes" id="UP001223144"/>
    </source>
</evidence>
<feature type="region of interest" description="Disordered" evidence="1">
    <location>
        <begin position="127"/>
        <end position="147"/>
    </location>
</feature>
<proteinExistence type="predicted"/>